<evidence type="ECO:0000313" key="1">
    <source>
        <dbReference type="EMBL" id="KAL3269500.1"/>
    </source>
</evidence>
<dbReference type="AlphaFoldDB" id="A0ABD2MSW7"/>
<gene>
    <name evidence="1" type="ORF">HHI36_008566</name>
</gene>
<dbReference type="SUPFAM" id="SSF56219">
    <property type="entry name" value="DNase I-like"/>
    <property type="match status" value="1"/>
</dbReference>
<proteinExistence type="predicted"/>
<reference evidence="1 2" key="1">
    <citation type="journal article" date="2021" name="BMC Biol.">
        <title>Horizontally acquired antibacterial genes associated with adaptive radiation of ladybird beetles.</title>
        <authorList>
            <person name="Li H.S."/>
            <person name="Tang X.F."/>
            <person name="Huang Y.H."/>
            <person name="Xu Z.Y."/>
            <person name="Chen M.L."/>
            <person name="Du X.Y."/>
            <person name="Qiu B.Y."/>
            <person name="Chen P.T."/>
            <person name="Zhang W."/>
            <person name="Slipinski A."/>
            <person name="Escalona H.E."/>
            <person name="Waterhouse R.M."/>
            <person name="Zwick A."/>
            <person name="Pang H."/>
        </authorList>
    </citation>
    <scope>NUCLEOTIDE SEQUENCE [LARGE SCALE GENOMIC DNA]</scope>
    <source>
        <strain evidence="1">SYSU2018</strain>
    </source>
</reference>
<keyword evidence="2" id="KW-1185">Reference proteome</keyword>
<comment type="caution">
    <text evidence="1">The sequence shown here is derived from an EMBL/GenBank/DDBJ whole genome shotgun (WGS) entry which is preliminary data.</text>
</comment>
<evidence type="ECO:0008006" key="3">
    <source>
        <dbReference type="Google" id="ProtNLM"/>
    </source>
</evidence>
<organism evidence="1 2">
    <name type="scientific">Cryptolaemus montrouzieri</name>
    <dbReference type="NCBI Taxonomy" id="559131"/>
    <lineage>
        <taxon>Eukaryota</taxon>
        <taxon>Metazoa</taxon>
        <taxon>Ecdysozoa</taxon>
        <taxon>Arthropoda</taxon>
        <taxon>Hexapoda</taxon>
        <taxon>Insecta</taxon>
        <taxon>Pterygota</taxon>
        <taxon>Neoptera</taxon>
        <taxon>Endopterygota</taxon>
        <taxon>Coleoptera</taxon>
        <taxon>Polyphaga</taxon>
        <taxon>Cucujiformia</taxon>
        <taxon>Coccinelloidea</taxon>
        <taxon>Coccinellidae</taxon>
        <taxon>Scymninae</taxon>
        <taxon>Scymnini</taxon>
        <taxon>Cryptolaemus</taxon>
    </lineage>
</organism>
<evidence type="ECO:0000313" key="2">
    <source>
        <dbReference type="Proteomes" id="UP001516400"/>
    </source>
</evidence>
<dbReference type="InterPro" id="IPR036691">
    <property type="entry name" value="Endo/exonu/phosph_ase_sf"/>
</dbReference>
<sequence>MQCECCAAMWRSASLTVPSVVVVAIYRRSGGAFNVFIHIVARILDALGVYGRHRIVIVGDYNVDFLVESSELSKLKDLMQSYGFRPTIDQPTKNEICMDSIFVCTRTVQCRSEVIQNGILDHSAQQVCLDIGDSDIQLGVPCSLDK</sequence>
<dbReference type="EMBL" id="JABFTP020000021">
    <property type="protein sequence ID" value="KAL3269500.1"/>
    <property type="molecule type" value="Genomic_DNA"/>
</dbReference>
<accession>A0ABD2MSW7</accession>
<name>A0ABD2MSW7_9CUCU</name>
<protein>
    <recommendedName>
        <fullName evidence="3">Endonuclease/exonuclease/phosphatase domain-containing protein</fullName>
    </recommendedName>
</protein>
<dbReference type="Proteomes" id="UP001516400">
    <property type="component" value="Unassembled WGS sequence"/>
</dbReference>